<dbReference type="Proteomes" id="UP000009131">
    <property type="component" value="Unassembled WGS sequence"/>
</dbReference>
<sequence length="253" mass="27741">MATVDPRLAANGRQERPYLAKATRESIIRASDQAQASAMSSSASPSLSSSSSVPVRLLASPRQQRVFCVVCASNMNRSMEGHNVLAQANFNVISAGTGSMVRLPGPALDRPNVYAFGTPYDDMMADLKSKDEKLYTSYGLMAMLERNRVLKRAPERWQDSAAVADIVITCEERCYEAVCEDLLSRGGEMNRPVHVINVEIKDNHEDALVAGKALLDLCQAIDAADDADADMEAIIDAHQERHPQTVMHTLAWY</sequence>
<comment type="subcellular location">
    <subcellularLocation>
        <location evidence="1 9">Nucleus</location>
    </subcellularLocation>
</comment>
<accession>G7E2Q9</accession>
<dbReference type="InterPro" id="IPR006811">
    <property type="entry name" value="RNA_pol_II_suA"/>
</dbReference>
<comment type="function">
    <text evidence="9">Processively dephosphorylates Ser-5 of the heptad repeats YSPTSPS in the C-terminal domain of the largest RNA polymerase II subunit (RPB1).</text>
</comment>
<keyword evidence="6 9" id="KW-0539">Nucleus</keyword>
<evidence type="ECO:0000256" key="2">
    <source>
        <dbReference type="ARBA" id="ARBA00008978"/>
    </source>
</evidence>
<comment type="caution">
    <text evidence="11">The sequence shown here is derived from an EMBL/GenBank/DDBJ whole genome shotgun (WGS) entry which is preliminary data.</text>
</comment>
<evidence type="ECO:0000313" key="12">
    <source>
        <dbReference type="Proteomes" id="UP000009131"/>
    </source>
</evidence>
<evidence type="ECO:0000256" key="7">
    <source>
        <dbReference type="ARBA" id="ARBA00047761"/>
    </source>
</evidence>
<comment type="function">
    <text evidence="9">Component of the cleavage and polyadenylation factor (CPF) complex, which plays a key role in polyadenylation-dependent pre-mRNA 3'-end formation and cooperates with cleavage factors including the CFIA complex and NAB4/CFIB. SSU72 is required for 3'-end formation of snoRNAs.</text>
</comment>
<dbReference type="GO" id="GO:0005847">
    <property type="term" value="C:mRNA cleavage and polyadenylation specificity factor complex"/>
    <property type="evidence" value="ECO:0007669"/>
    <property type="project" value="UniProtKB-ARBA"/>
</dbReference>
<evidence type="ECO:0000256" key="5">
    <source>
        <dbReference type="ARBA" id="ARBA00022912"/>
    </source>
</evidence>
<dbReference type="InParanoid" id="G7E2Q9"/>
<organism evidence="11 12">
    <name type="scientific">Mixia osmundae (strain CBS 9802 / IAM 14324 / JCM 22182 / KY 12970)</name>
    <dbReference type="NCBI Taxonomy" id="764103"/>
    <lineage>
        <taxon>Eukaryota</taxon>
        <taxon>Fungi</taxon>
        <taxon>Dikarya</taxon>
        <taxon>Basidiomycota</taxon>
        <taxon>Pucciniomycotina</taxon>
        <taxon>Mixiomycetes</taxon>
        <taxon>Mixiales</taxon>
        <taxon>Mixiaceae</taxon>
        <taxon>Mixia</taxon>
    </lineage>
</organism>
<protein>
    <recommendedName>
        <fullName evidence="9">RNA polymerase II subunit A C-terminal domain phosphatase SSU72</fullName>
        <shortName evidence="9">CTD phosphatase SSU72</shortName>
        <ecNumber evidence="9">3.1.3.16</ecNumber>
    </recommendedName>
</protein>
<dbReference type="FunFam" id="3.40.50.2300:FF:000039">
    <property type="entry name" value="RNA polymerase II subunit A C-terminal domain phosphatase"/>
    <property type="match status" value="1"/>
</dbReference>
<dbReference type="HOGENOM" id="CLU_062463_1_0_1"/>
<dbReference type="FunCoup" id="G7E2Q9">
    <property type="interactions" value="510"/>
</dbReference>
<dbReference type="OMA" id="PNCYEFG"/>
<dbReference type="OrthoDB" id="57957at2759"/>
<dbReference type="AlphaFoldDB" id="G7E2Q9"/>
<comment type="catalytic activity">
    <reaction evidence="7 9">
        <text>O-phospho-L-seryl-[protein] + H2O = L-seryl-[protein] + phosphate</text>
        <dbReference type="Rhea" id="RHEA:20629"/>
        <dbReference type="Rhea" id="RHEA-COMP:9863"/>
        <dbReference type="Rhea" id="RHEA-COMP:11604"/>
        <dbReference type="ChEBI" id="CHEBI:15377"/>
        <dbReference type="ChEBI" id="CHEBI:29999"/>
        <dbReference type="ChEBI" id="CHEBI:43474"/>
        <dbReference type="ChEBI" id="CHEBI:83421"/>
        <dbReference type="EC" id="3.1.3.16"/>
    </reaction>
</comment>
<comment type="similarity">
    <text evidence="2 9">Belongs to the SSU72 phosphatase family.</text>
</comment>
<dbReference type="PANTHER" id="PTHR20383">
    <property type="entry name" value="RNA POLYMERASE II SUBUNIT A C-TERMINAL DOMAIN PHOSPHATASE"/>
    <property type="match status" value="1"/>
</dbReference>
<reference evidence="11 12" key="2">
    <citation type="journal article" date="2012" name="Open Biol.">
        <title>Characteristics of nucleosomes and linker DNA regions on the genome of the basidiomycete Mixia osmundae revealed by mono- and dinucleosome mapping.</title>
        <authorList>
            <person name="Nishida H."/>
            <person name="Kondo S."/>
            <person name="Matsumoto T."/>
            <person name="Suzuki Y."/>
            <person name="Yoshikawa H."/>
            <person name="Taylor T.D."/>
            <person name="Sugiyama J."/>
        </authorList>
    </citation>
    <scope>NUCLEOTIDE SEQUENCE [LARGE SCALE GENOMIC DNA]</scope>
    <source>
        <strain evidence="12">CBS 9802 / IAM 14324 / JCM 22182 / KY 12970</strain>
    </source>
</reference>
<dbReference type="eggNOG" id="KOG2424">
    <property type="taxonomic scope" value="Eukaryota"/>
</dbReference>
<name>G7E2Q9_MIXOS</name>
<dbReference type="GO" id="GO:0031124">
    <property type="term" value="P:mRNA 3'-end processing"/>
    <property type="evidence" value="ECO:0007669"/>
    <property type="project" value="UniProtKB-ARBA"/>
</dbReference>
<proteinExistence type="inferred from homology"/>
<keyword evidence="5 9" id="KW-0904">Protein phosphatase</keyword>
<comment type="catalytic activity">
    <reaction evidence="8 9">
        <text>O-phospho-L-threonyl-[protein] + H2O = L-threonyl-[protein] + phosphate</text>
        <dbReference type="Rhea" id="RHEA:47004"/>
        <dbReference type="Rhea" id="RHEA-COMP:11060"/>
        <dbReference type="Rhea" id="RHEA-COMP:11605"/>
        <dbReference type="ChEBI" id="CHEBI:15377"/>
        <dbReference type="ChEBI" id="CHEBI:30013"/>
        <dbReference type="ChEBI" id="CHEBI:43474"/>
        <dbReference type="ChEBI" id="CHEBI:61977"/>
        <dbReference type="EC" id="3.1.3.16"/>
    </reaction>
</comment>
<dbReference type="RefSeq" id="XP_014564691.1">
    <property type="nucleotide sequence ID" value="XM_014709205.1"/>
</dbReference>
<dbReference type="GO" id="GO:0008420">
    <property type="term" value="F:RNA polymerase II CTD heptapeptide repeat phosphatase activity"/>
    <property type="evidence" value="ECO:0007669"/>
    <property type="project" value="UniProtKB-ARBA"/>
</dbReference>
<evidence type="ECO:0000313" key="11">
    <source>
        <dbReference type="EMBL" id="GAA97119.1"/>
    </source>
</evidence>
<dbReference type="STRING" id="764103.G7E2Q9"/>
<feature type="region of interest" description="Disordered" evidence="10">
    <location>
        <begin position="1"/>
        <end position="21"/>
    </location>
</feature>
<evidence type="ECO:0000256" key="4">
    <source>
        <dbReference type="ARBA" id="ARBA00022801"/>
    </source>
</evidence>
<comment type="subunit">
    <text evidence="9">Component of the cleavage and polyadenylation factor (CPF) complex.</text>
</comment>
<keyword evidence="12" id="KW-1185">Reference proteome</keyword>
<reference evidence="11 12" key="1">
    <citation type="journal article" date="2011" name="J. Gen. Appl. Microbiol.">
        <title>Draft genome sequencing of the enigmatic basidiomycete Mixia osmundae.</title>
        <authorList>
            <person name="Nishida H."/>
            <person name="Nagatsuka Y."/>
            <person name="Sugiyama J."/>
        </authorList>
    </citation>
    <scope>NUCLEOTIDE SEQUENCE [LARGE SCALE GENOMIC DNA]</scope>
    <source>
        <strain evidence="12">CBS 9802 / IAM 14324 / JCM 22182 / KY 12970</strain>
    </source>
</reference>
<evidence type="ECO:0000256" key="1">
    <source>
        <dbReference type="ARBA" id="ARBA00004123"/>
    </source>
</evidence>
<evidence type="ECO:0000256" key="9">
    <source>
        <dbReference type="RuleBase" id="RU369031"/>
    </source>
</evidence>
<keyword evidence="4 9" id="KW-0378">Hydrolase</keyword>
<dbReference type="Gene3D" id="3.40.50.2300">
    <property type="match status" value="2"/>
</dbReference>
<evidence type="ECO:0000256" key="3">
    <source>
        <dbReference type="ARBA" id="ARBA00022664"/>
    </source>
</evidence>
<evidence type="ECO:0000256" key="8">
    <source>
        <dbReference type="ARBA" id="ARBA00048336"/>
    </source>
</evidence>
<dbReference type="EC" id="3.1.3.16" evidence="9"/>
<keyword evidence="3 9" id="KW-0507">mRNA processing</keyword>
<dbReference type="Pfam" id="PF04722">
    <property type="entry name" value="Ssu72"/>
    <property type="match status" value="1"/>
</dbReference>
<dbReference type="EMBL" id="BABT02000111">
    <property type="protein sequence ID" value="GAA97119.1"/>
    <property type="molecule type" value="Genomic_DNA"/>
</dbReference>
<evidence type="ECO:0000256" key="6">
    <source>
        <dbReference type="ARBA" id="ARBA00023242"/>
    </source>
</evidence>
<evidence type="ECO:0000256" key="10">
    <source>
        <dbReference type="SAM" id="MobiDB-lite"/>
    </source>
</evidence>
<gene>
    <name evidence="11" type="primary">Mo03794</name>
    <name evidence="11" type="ORF">E5Q_03794</name>
</gene>